<name>A0A4S3TQT4_9EURY</name>
<accession>A0A4S3TQT4</accession>
<dbReference type="Pfam" id="PF13826">
    <property type="entry name" value="Monooxy_af470-like"/>
    <property type="match status" value="1"/>
</dbReference>
<dbReference type="Proteomes" id="UP000318864">
    <property type="component" value="Unassembled WGS sequence"/>
</dbReference>
<dbReference type="OrthoDB" id="198893at2157"/>
<organism evidence="1 2">
    <name type="scientific">Salinadaptatus halalkaliphilus</name>
    <dbReference type="NCBI Taxonomy" id="2419781"/>
    <lineage>
        <taxon>Archaea</taxon>
        <taxon>Methanobacteriati</taxon>
        <taxon>Methanobacteriota</taxon>
        <taxon>Stenosarchaea group</taxon>
        <taxon>Halobacteria</taxon>
        <taxon>Halobacteriales</taxon>
        <taxon>Natrialbaceae</taxon>
        <taxon>Salinadaptatus</taxon>
    </lineage>
</organism>
<evidence type="ECO:0000313" key="2">
    <source>
        <dbReference type="Proteomes" id="UP000318864"/>
    </source>
</evidence>
<protein>
    <submittedName>
        <fullName evidence="1">DUF4188 domain-containing protein</fullName>
    </submittedName>
</protein>
<dbReference type="EMBL" id="RBZW01000016">
    <property type="protein sequence ID" value="THE65683.1"/>
    <property type="molecule type" value="Genomic_DNA"/>
</dbReference>
<gene>
    <name evidence="1" type="ORF">D8Y22_05780</name>
</gene>
<keyword evidence="2" id="KW-1185">Reference proteome</keyword>
<sequence>MAPQHGDTDSRVGDQATANSRIDRRVTAERADSFVVFHIGMRINAFWKLHRWLPIFLVAGRMVRELLADEDSGLLESRTVVGPGVRQIGFVQYWESVEALEAYAHDDERLHRPAWLDYYRDGTDEDGAVGIWHETYRIEPGEYETVYNNLPPQGLAACERTAIVSATGRRRTAAGRLDGTADADRGAGSEPA</sequence>
<proteinExistence type="predicted"/>
<reference evidence="1 2" key="1">
    <citation type="submission" date="2018-10" db="EMBL/GenBank/DDBJ databases">
        <title>Natronolimnobius sp. XQ-INN 246 isolated from Inner Mongolia Autonomous Region of China.</title>
        <authorList>
            <person name="Xue Q."/>
        </authorList>
    </citation>
    <scope>NUCLEOTIDE SEQUENCE [LARGE SCALE GENOMIC DNA]</scope>
    <source>
        <strain evidence="1 2">XQ-INN 246</strain>
    </source>
</reference>
<dbReference type="AlphaFoldDB" id="A0A4S3TQT4"/>
<comment type="caution">
    <text evidence="1">The sequence shown here is derived from an EMBL/GenBank/DDBJ whole genome shotgun (WGS) entry which is preliminary data.</text>
</comment>
<dbReference type="InterPro" id="IPR025444">
    <property type="entry name" value="Monooxy_af470"/>
</dbReference>
<evidence type="ECO:0000313" key="1">
    <source>
        <dbReference type="EMBL" id="THE65683.1"/>
    </source>
</evidence>
<dbReference type="RefSeq" id="WP_141463754.1">
    <property type="nucleotide sequence ID" value="NZ_RBZW01000016.1"/>
</dbReference>